<dbReference type="Proteomes" id="UP001148662">
    <property type="component" value="Unassembled WGS sequence"/>
</dbReference>
<protein>
    <submittedName>
        <fullName evidence="1">Uncharacterized protein</fullName>
    </submittedName>
</protein>
<gene>
    <name evidence="1" type="ORF">NM688_g5156</name>
</gene>
<reference evidence="1" key="1">
    <citation type="submission" date="2022-07" db="EMBL/GenBank/DDBJ databases">
        <title>Genome Sequence of Phlebia brevispora.</title>
        <authorList>
            <person name="Buettner E."/>
        </authorList>
    </citation>
    <scope>NUCLEOTIDE SEQUENCE</scope>
    <source>
        <strain evidence="1">MPL23</strain>
    </source>
</reference>
<comment type="caution">
    <text evidence="1">The sequence shown here is derived from an EMBL/GenBank/DDBJ whole genome shotgun (WGS) entry which is preliminary data.</text>
</comment>
<keyword evidence="2" id="KW-1185">Reference proteome</keyword>
<proteinExistence type="predicted"/>
<organism evidence="1 2">
    <name type="scientific">Phlebia brevispora</name>
    <dbReference type="NCBI Taxonomy" id="194682"/>
    <lineage>
        <taxon>Eukaryota</taxon>
        <taxon>Fungi</taxon>
        <taxon>Dikarya</taxon>
        <taxon>Basidiomycota</taxon>
        <taxon>Agaricomycotina</taxon>
        <taxon>Agaricomycetes</taxon>
        <taxon>Polyporales</taxon>
        <taxon>Meruliaceae</taxon>
        <taxon>Phlebia</taxon>
    </lineage>
</organism>
<evidence type="ECO:0000313" key="2">
    <source>
        <dbReference type="Proteomes" id="UP001148662"/>
    </source>
</evidence>
<sequence>MSDDIKAATLKQRKHRPQILFVSNGGAETSSSSEDERIVHDDYNYQPPAHPTSSNPSFEERRPSPHHPPPLTTNLSDHRHYPSSRSNPSNPALSSPSSTSSPAVESTPPPSTPSQSNPPDLSTEGTLRQEPVIVAYPDSNESTPQLATTNRGLFARVRSHLPQRQNHGRRLSGNRPATSPVAESSYSPQMSSRASPSERITLLVTLDAEHLVIVDITGARDPAFIRERIYSKLQIRDDEQYRYSIYRTEIGSFAIGEALTDDQLWDLYRERGDERGSIKLLVSPTHATVHEPNFEVKETSPTVNPIPPPPVLPQQAPVVHPLRPRRPSNSRRGSMSSAK</sequence>
<evidence type="ECO:0000313" key="1">
    <source>
        <dbReference type="EMBL" id="KAJ3549650.1"/>
    </source>
</evidence>
<accession>A0ACC1SZW4</accession>
<name>A0ACC1SZW4_9APHY</name>
<dbReference type="EMBL" id="JANHOG010000926">
    <property type="protein sequence ID" value="KAJ3549650.1"/>
    <property type="molecule type" value="Genomic_DNA"/>
</dbReference>